<dbReference type="RefSeq" id="WP_058967487.1">
    <property type="nucleotide sequence ID" value="NZ_BKNL01000020.1"/>
</dbReference>
<dbReference type="InterPro" id="IPR046724">
    <property type="entry name" value="DUF6616"/>
</dbReference>
<gene>
    <name evidence="1" type="ORF">I9054_007500</name>
</gene>
<evidence type="ECO:0000313" key="2">
    <source>
        <dbReference type="Proteomes" id="UP000644140"/>
    </source>
</evidence>
<accession>A0A430GM55</accession>
<proteinExistence type="predicted"/>
<evidence type="ECO:0000313" key="1">
    <source>
        <dbReference type="EMBL" id="UUN99289.1"/>
    </source>
</evidence>
<dbReference type="Pfam" id="PF20321">
    <property type="entry name" value="DUF6616"/>
    <property type="match status" value="1"/>
</dbReference>
<dbReference type="EMBL" id="CP092085">
    <property type="protein sequence ID" value="UUN99289.1"/>
    <property type="molecule type" value="Genomic_DNA"/>
</dbReference>
<organism evidence="1 2">
    <name type="scientific">Acinetobacter bereziniae</name>
    <name type="common">Acinetobacter genomosp. 10</name>
    <dbReference type="NCBI Taxonomy" id="106648"/>
    <lineage>
        <taxon>Bacteria</taxon>
        <taxon>Pseudomonadati</taxon>
        <taxon>Pseudomonadota</taxon>
        <taxon>Gammaproteobacteria</taxon>
        <taxon>Moraxellales</taxon>
        <taxon>Moraxellaceae</taxon>
        <taxon>Acinetobacter</taxon>
    </lineage>
</organism>
<protein>
    <submittedName>
        <fullName evidence="1">Uncharacterized protein</fullName>
    </submittedName>
</protein>
<reference evidence="1" key="1">
    <citation type="submission" date="2022-02" db="EMBL/GenBank/DDBJ databases">
        <title>Characterization of Tn125 harboring carbapenem-resistant Acinetobacter bereziniae clinical isolates.</title>
        <authorList>
            <person name="Wong N.-K."/>
            <person name="Pan Q."/>
        </authorList>
    </citation>
    <scope>NUCLEOTIDE SEQUENCE</scope>
    <source>
        <strain evidence="1">GD03393</strain>
    </source>
</reference>
<name>A0A430GM55_ACIBZ</name>
<sequence>MYHYLVELYTPKTTWQALPNEQRMEYLSKVGEALGNLSSMGVEVLTLTETISPIDQSTAHQYLGIWRFSNSQAREALLDGIRNSGWYQYFDHVNAAGAEANFPQHIQALVNGG</sequence>
<dbReference type="AlphaFoldDB" id="A0A430GM55"/>
<dbReference type="Proteomes" id="UP000644140">
    <property type="component" value="Chromosome"/>
</dbReference>